<dbReference type="RefSeq" id="WP_200338537.1">
    <property type="nucleotide sequence ID" value="NZ_NRRL01000001.1"/>
</dbReference>
<reference evidence="2 3" key="1">
    <citation type="journal article" date="2020" name="Microorganisms">
        <title>Osmotic Adaptation and Compatible Solute Biosynthesis of Phototrophic Bacteria as Revealed from Genome Analyses.</title>
        <authorList>
            <person name="Imhoff J.F."/>
            <person name="Rahn T."/>
            <person name="Kunzel S."/>
            <person name="Keller A."/>
            <person name="Neulinger S.C."/>
        </authorList>
    </citation>
    <scope>NUCLEOTIDE SEQUENCE [LARGE SCALE GENOMIC DNA]</scope>
    <source>
        <strain evidence="2 3">DSM 9895</strain>
    </source>
</reference>
<comment type="caution">
    <text evidence="2">The sequence shown here is derived from an EMBL/GenBank/DDBJ whole genome shotgun (WGS) entry which is preliminary data.</text>
</comment>
<sequence length="79" mass="8798">MTGTEQKARATPTRAFTVFTIVMLALVTFPLYGVANAVEPMILGLPFSMAWVVFWILVEFVGLIAFYRYEFAGVSDRAS</sequence>
<dbReference type="Proteomes" id="UP001296873">
    <property type="component" value="Unassembled WGS sequence"/>
</dbReference>
<evidence type="ECO:0000313" key="2">
    <source>
        <dbReference type="EMBL" id="MBK1666494.1"/>
    </source>
</evidence>
<evidence type="ECO:0000256" key="1">
    <source>
        <dbReference type="SAM" id="Phobius"/>
    </source>
</evidence>
<accession>A0ABS1D8C9</accession>
<keyword evidence="1" id="KW-0812">Transmembrane</keyword>
<protein>
    <recommendedName>
        <fullName evidence="4">DUF3311 domain-containing protein</fullName>
    </recommendedName>
</protein>
<keyword evidence="1" id="KW-1133">Transmembrane helix</keyword>
<keyword evidence="3" id="KW-1185">Reference proteome</keyword>
<dbReference type="EMBL" id="NRRL01000001">
    <property type="protein sequence ID" value="MBK1666494.1"/>
    <property type="molecule type" value="Genomic_DNA"/>
</dbReference>
<feature type="transmembrane region" description="Helical" evidence="1">
    <location>
        <begin position="15"/>
        <end position="35"/>
    </location>
</feature>
<evidence type="ECO:0000313" key="3">
    <source>
        <dbReference type="Proteomes" id="UP001296873"/>
    </source>
</evidence>
<keyword evidence="1" id="KW-0472">Membrane</keyword>
<name>A0ABS1D8C9_9PROT</name>
<feature type="transmembrane region" description="Helical" evidence="1">
    <location>
        <begin position="41"/>
        <end position="67"/>
    </location>
</feature>
<organism evidence="2 3">
    <name type="scientific">Rhodovibrio sodomensis</name>
    <dbReference type="NCBI Taxonomy" id="1088"/>
    <lineage>
        <taxon>Bacteria</taxon>
        <taxon>Pseudomonadati</taxon>
        <taxon>Pseudomonadota</taxon>
        <taxon>Alphaproteobacteria</taxon>
        <taxon>Rhodospirillales</taxon>
        <taxon>Rhodovibrionaceae</taxon>
        <taxon>Rhodovibrio</taxon>
    </lineage>
</organism>
<proteinExistence type="predicted"/>
<evidence type="ECO:0008006" key="4">
    <source>
        <dbReference type="Google" id="ProtNLM"/>
    </source>
</evidence>
<gene>
    <name evidence="2" type="ORF">CKO28_00370</name>
</gene>